<protein>
    <recommendedName>
        <fullName evidence="4">SusD family protein</fullName>
    </recommendedName>
</protein>
<keyword evidence="1" id="KW-0732">Signal</keyword>
<comment type="caution">
    <text evidence="2">The sequence shown here is derived from an EMBL/GenBank/DDBJ whole genome shotgun (WGS) entry which is preliminary data.</text>
</comment>
<organism evidence="2 3">
    <name type="scientific">Parapedobacter pyrenivorans</name>
    <dbReference type="NCBI Taxonomy" id="1305674"/>
    <lineage>
        <taxon>Bacteria</taxon>
        <taxon>Pseudomonadati</taxon>
        <taxon>Bacteroidota</taxon>
        <taxon>Sphingobacteriia</taxon>
        <taxon>Sphingobacteriales</taxon>
        <taxon>Sphingobacteriaceae</taxon>
        <taxon>Parapedobacter</taxon>
    </lineage>
</organism>
<reference evidence="2" key="2">
    <citation type="submission" date="2020-09" db="EMBL/GenBank/DDBJ databases">
        <authorList>
            <person name="Sun Q."/>
            <person name="Zhou Y."/>
        </authorList>
    </citation>
    <scope>NUCLEOTIDE SEQUENCE</scope>
    <source>
        <strain evidence="2">CGMCC 1.12195</strain>
    </source>
</reference>
<feature type="signal peptide" evidence="1">
    <location>
        <begin position="1"/>
        <end position="22"/>
    </location>
</feature>
<dbReference type="SUPFAM" id="SSF48452">
    <property type="entry name" value="TPR-like"/>
    <property type="match status" value="1"/>
</dbReference>
<evidence type="ECO:0000256" key="1">
    <source>
        <dbReference type="SAM" id="SignalP"/>
    </source>
</evidence>
<dbReference type="Proteomes" id="UP000660862">
    <property type="component" value="Unassembled WGS sequence"/>
</dbReference>
<reference evidence="2" key="1">
    <citation type="journal article" date="2014" name="Int. J. Syst. Evol. Microbiol.">
        <title>Complete genome sequence of Corynebacterium casei LMG S-19264T (=DSM 44701T), isolated from a smear-ripened cheese.</title>
        <authorList>
            <consortium name="US DOE Joint Genome Institute (JGI-PGF)"/>
            <person name="Walter F."/>
            <person name="Albersmeier A."/>
            <person name="Kalinowski J."/>
            <person name="Ruckert C."/>
        </authorList>
    </citation>
    <scope>NUCLEOTIDE SEQUENCE</scope>
    <source>
        <strain evidence="2">CGMCC 1.12195</strain>
    </source>
</reference>
<name>A0A917HIC7_9SPHI</name>
<gene>
    <name evidence="2" type="ORF">GCM10007415_11140</name>
</gene>
<keyword evidence="3" id="KW-1185">Reference proteome</keyword>
<dbReference type="AlphaFoldDB" id="A0A917HIC7"/>
<sequence length="508" mass="57969">MKRLLIYIAAVFMLVPSSCSFFEPIDIANENQPNINDLATPAEFYSLLRNGYNTWYNGSIAASPTIGFANAELFQAGTPGWGSGTMWFRPRQQLFNDDTPDPVIIINFGAWYNYYGSVGSAIKMSKMFEDPNFKITLGGVDYTNRAKAHAYLIQALLYGNIALLYDKAYLFTAEHDALTFDFAANTKTYQEVMDYALTQLDRAIELIETDAIDEDPASVVAGVTFNKALLLQFANSMGARFLASNARTQAENSQVDWNRVKSYAEKGLQADFKVAYDEGWRGKVMTRDVGSNYFAFYNMNWIRISQWLLNKMAPDDPYSVYPIPVTPGSDSFKDWPEIQNSPDSRLTKYFRYENMRNWFGSDRTERPGYGTFILSQYRYWRYYDIVERGQGMVDHFLKAENDTYLAEALIRTSGDRERIAQLINNSRVTLGDLPPALAAESYEALEDKLFYERYVECDLVWPQLGFFDRRRGKDQLIPGTARHFPIPGPELKMHGQALYTFGGVGNEM</sequence>
<dbReference type="Gene3D" id="1.25.40.390">
    <property type="match status" value="1"/>
</dbReference>
<accession>A0A917HIC7</accession>
<dbReference type="RefSeq" id="WP_188504910.1">
    <property type="nucleotide sequence ID" value="NZ_BMER01000001.1"/>
</dbReference>
<evidence type="ECO:0008006" key="4">
    <source>
        <dbReference type="Google" id="ProtNLM"/>
    </source>
</evidence>
<evidence type="ECO:0000313" key="3">
    <source>
        <dbReference type="Proteomes" id="UP000660862"/>
    </source>
</evidence>
<dbReference type="InterPro" id="IPR011990">
    <property type="entry name" value="TPR-like_helical_dom_sf"/>
</dbReference>
<dbReference type="EMBL" id="BMER01000001">
    <property type="protein sequence ID" value="GGG80487.1"/>
    <property type="molecule type" value="Genomic_DNA"/>
</dbReference>
<feature type="chain" id="PRO_5037770559" description="SusD family protein" evidence="1">
    <location>
        <begin position="23"/>
        <end position="508"/>
    </location>
</feature>
<evidence type="ECO:0000313" key="2">
    <source>
        <dbReference type="EMBL" id="GGG80487.1"/>
    </source>
</evidence>
<proteinExistence type="predicted"/>